<accession>A0A0K0N6U7</accession>
<reference evidence="1 2" key="1">
    <citation type="journal article" date="2015" name="PLoS ONE">
        <title>Lysis to Kill: Evaluation of the Lytic Abilities, and Genomics of Nine Bacteriophages Infective for Gordonia spp. and Their Potential Use in Activated Sludge Foam Biocontrol.</title>
        <authorList>
            <person name="Dyson Z.A."/>
            <person name="Tucci J."/>
            <person name="Seviour R.J."/>
            <person name="Petrovski S."/>
        </authorList>
    </citation>
    <scope>NUCLEOTIDE SEQUENCE [LARGE SCALE GENOMIC DNA]</scope>
</reference>
<sequence>MARFFETFNVIEQDGPWSRGPQPVDTLSAGVSIQVRDICDPEPVDGPPDFDIGDDTSPFAITAYSKVPTRCAPSEIQSYVESAMRESTEYVVTKALWSGTTDNPDTKFYLGGDDVTVVSRSSNDMYDLLGKVLHKAYEDTPFIKPVIHLGFQSAMALQLGLQNLGLPFVVAAGYPQDAIAVTGPVTVRLGTIETTSAVETSDNRMQIESTRLARIEFDPYMAVRAQGSTGS</sequence>
<dbReference type="Proteomes" id="UP000221359">
    <property type="component" value="Segment"/>
</dbReference>
<organism evidence="1 2">
    <name type="scientific">Gordonia phage GMA2</name>
    <dbReference type="NCBI Taxonomy" id="1647283"/>
    <lineage>
        <taxon>Viruses</taxon>
        <taxon>Duplodnaviria</taxon>
        <taxon>Heunggongvirae</taxon>
        <taxon>Uroviricota</taxon>
        <taxon>Caudoviricetes</taxon>
        <taxon>Gimaduovirus</taxon>
        <taxon>Gimaduovirus GMA2</taxon>
    </lineage>
</organism>
<gene>
    <name evidence="1" type="ORF">GMA2_17</name>
</gene>
<proteinExistence type="predicted"/>
<protein>
    <submittedName>
        <fullName evidence="1">Uncharacterized protein</fullName>
    </submittedName>
</protein>
<name>A0A0K0N6U7_9CAUD</name>
<evidence type="ECO:0000313" key="1">
    <source>
        <dbReference type="EMBL" id="AKJ72555.1"/>
    </source>
</evidence>
<dbReference type="EMBL" id="KR063281">
    <property type="protein sequence ID" value="AKJ72555.1"/>
    <property type="molecule type" value="Genomic_DNA"/>
</dbReference>
<keyword evidence="2" id="KW-1185">Reference proteome</keyword>
<evidence type="ECO:0000313" key="2">
    <source>
        <dbReference type="Proteomes" id="UP000221359"/>
    </source>
</evidence>